<feature type="chain" id="PRO_5011711025" evidence="1">
    <location>
        <begin position="22"/>
        <end position="187"/>
    </location>
</feature>
<gene>
    <name evidence="2" type="ORF">SAMN04515668_0498</name>
</gene>
<name>A0A1I5TJK2_HYMAR</name>
<dbReference type="EMBL" id="FOXS01000001">
    <property type="protein sequence ID" value="SFP83138.1"/>
    <property type="molecule type" value="Genomic_DNA"/>
</dbReference>
<accession>A0A1I5TJK2</accession>
<protein>
    <submittedName>
        <fullName evidence="2">Polyketide cyclase / dehydrase and lipid transport</fullName>
    </submittedName>
</protein>
<evidence type="ECO:0000313" key="3">
    <source>
        <dbReference type="Proteomes" id="UP000199029"/>
    </source>
</evidence>
<feature type="signal peptide" evidence="1">
    <location>
        <begin position="1"/>
        <end position="21"/>
    </location>
</feature>
<dbReference type="SUPFAM" id="SSF55961">
    <property type="entry name" value="Bet v1-like"/>
    <property type="match status" value="1"/>
</dbReference>
<dbReference type="RefSeq" id="WP_092668596.1">
    <property type="nucleotide sequence ID" value="NZ_FOXS01000001.1"/>
</dbReference>
<proteinExistence type="predicted"/>
<reference evidence="3" key="1">
    <citation type="submission" date="2016-10" db="EMBL/GenBank/DDBJ databases">
        <authorList>
            <person name="Varghese N."/>
            <person name="Submissions S."/>
        </authorList>
    </citation>
    <scope>NUCLEOTIDE SEQUENCE [LARGE SCALE GENOMIC DNA]</scope>
    <source>
        <strain evidence="3">OR362-8,ATCC BAA-1266,JCM 13504</strain>
    </source>
</reference>
<sequence>MLSWFSLFAALPVAFTSYAQASPKGLSATVETHVGQDPLASFLRVVPIPLQQIFQAGRGIPAITGTSVVTPWNAVGQSRRVFFASGDSAREEITHYEPGRYFAYRVSEFTLGAKYVAKYAVGEWWWSEQAGQTTIRWRYTFVPKNVLVRPFLALFIRYRWLPYMQAAMTRVQQDAAQQLTPPSAPAP</sequence>
<evidence type="ECO:0000256" key="1">
    <source>
        <dbReference type="SAM" id="SignalP"/>
    </source>
</evidence>
<organism evidence="2 3">
    <name type="scientific">Hymenobacter arizonensis</name>
    <name type="common">Siccationidurans arizonensis</name>
    <dbReference type="NCBI Taxonomy" id="1227077"/>
    <lineage>
        <taxon>Bacteria</taxon>
        <taxon>Pseudomonadati</taxon>
        <taxon>Bacteroidota</taxon>
        <taxon>Cytophagia</taxon>
        <taxon>Cytophagales</taxon>
        <taxon>Hymenobacteraceae</taxon>
        <taxon>Hymenobacter</taxon>
    </lineage>
</organism>
<dbReference type="Gene3D" id="3.30.530.20">
    <property type="match status" value="1"/>
</dbReference>
<dbReference type="InterPro" id="IPR023393">
    <property type="entry name" value="START-like_dom_sf"/>
</dbReference>
<dbReference type="Pfam" id="PF10604">
    <property type="entry name" value="Polyketide_cyc2"/>
    <property type="match status" value="1"/>
</dbReference>
<dbReference type="AlphaFoldDB" id="A0A1I5TJK2"/>
<dbReference type="STRING" id="1227077.SAMN04515668_0498"/>
<evidence type="ECO:0000313" key="2">
    <source>
        <dbReference type="EMBL" id="SFP83138.1"/>
    </source>
</evidence>
<dbReference type="InterPro" id="IPR019587">
    <property type="entry name" value="Polyketide_cyclase/dehydratase"/>
</dbReference>
<dbReference type="OrthoDB" id="336698at2"/>
<dbReference type="Proteomes" id="UP000199029">
    <property type="component" value="Unassembled WGS sequence"/>
</dbReference>
<keyword evidence="3" id="KW-1185">Reference proteome</keyword>
<keyword evidence="1" id="KW-0732">Signal</keyword>